<proteinExistence type="predicted"/>
<dbReference type="Gene3D" id="1.20.1070.10">
    <property type="entry name" value="Rhodopsin 7-helix transmembrane proteins"/>
    <property type="match status" value="1"/>
</dbReference>
<dbReference type="PANTHER" id="PTHR23021:SF26">
    <property type="entry name" value="SERPENTINE RECEPTOR, CLASS T"/>
    <property type="match status" value="1"/>
</dbReference>
<dbReference type="Pfam" id="PF10321">
    <property type="entry name" value="7TM_GPCR_Srt"/>
    <property type="match status" value="1"/>
</dbReference>
<dbReference type="SUPFAM" id="SSF81321">
    <property type="entry name" value="Family A G protein-coupled receptor-like"/>
    <property type="match status" value="1"/>
</dbReference>
<reference evidence="3" key="1">
    <citation type="journal article" date="2015" name="Nat. Genet.">
        <title>The genome and transcriptome of the zoonotic hookworm Ancylostoma ceylanicum identify infection-specific gene families.</title>
        <authorList>
            <person name="Schwarz E.M."/>
            <person name="Hu Y."/>
            <person name="Antoshechkin I."/>
            <person name="Miller M.M."/>
            <person name="Sternberg P.W."/>
            <person name="Aroian R.V."/>
        </authorList>
    </citation>
    <scope>NUCLEOTIDE SEQUENCE</scope>
    <source>
        <strain evidence="3">HY135</strain>
    </source>
</reference>
<feature type="transmembrane region" description="Helical" evidence="1">
    <location>
        <begin position="126"/>
        <end position="144"/>
    </location>
</feature>
<feature type="transmembrane region" description="Helical" evidence="1">
    <location>
        <begin position="12"/>
        <end position="31"/>
    </location>
</feature>
<keyword evidence="1" id="KW-0472">Membrane</keyword>
<dbReference type="AlphaFoldDB" id="A0A016S4M8"/>
<feature type="transmembrane region" description="Helical" evidence="1">
    <location>
        <begin position="210"/>
        <end position="229"/>
    </location>
</feature>
<dbReference type="EMBL" id="JARK01001634">
    <property type="protein sequence ID" value="EYB85436.1"/>
    <property type="molecule type" value="Genomic_DNA"/>
</dbReference>
<protein>
    <recommendedName>
        <fullName evidence="4">G-protein coupled receptors family 1 profile domain-containing protein</fullName>
    </recommendedName>
</protein>
<keyword evidence="3" id="KW-1185">Reference proteome</keyword>
<sequence length="304" mass="34973">MEACKGSLCCIYGISILITSIVLITVYIPVLRVMQYPQFKKYFAYRLLSLLGLCDCVMLVSHFIASISLATQYTLPFALNKILGSIFFSAWTTLMIVSTAVFVNRLSVVVFHQYSQYIFSETNNKLIFASIFLAFLTTLVLLLLPEFDYMYNPHLLIWVPSTNQKVIQNLIRYKNILMFTTVLTGAVCYALIIVFVLTTVRGRKTKFDKAVTLQVSFNLIWTISNYIYWSFIHPSLFQYTLTARFVASWFWTFSNGVNPFIYLVVNKALRARVISFVRRKPEVIRTVTVFTAKTSPSKNTSLQR</sequence>
<evidence type="ECO:0008006" key="4">
    <source>
        <dbReference type="Google" id="ProtNLM"/>
    </source>
</evidence>
<dbReference type="OrthoDB" id="5857248at2759"/>
<name>A0A016S4M8_9BILA</name>
<feature type="transmembrane region" description="Helical" evidence="1">
    <location>
        <begin position="176"/>
        <end position="198"/>
    </location>
</feature>
<comment type="caution">
    <text evidence="2">The sequence shown here is derived from an EMBL/GenBank/DDBJ whole genome shotgun (WGS) entry which is preliminary data.</text>
</comment>
<feature type="transmembrane region" description="Helical" evidence="1">
    <location>
        <begin position="43"/>
        <end position="70"/>
    </location>
</feature>
<evidence type="ECO:0000313" key="2">
    <source>
        <dbReference type="EMBL" id="EYB85436.1"/>
    </source>
</evidence>
<feature type="transmembrane region" description="Helical" evidence="1">
    <location>
        <begin position="82"/>
        <end position="106"/>
    </location>
</feature>
<dbReference type="PANTHER" id="PTHR23021">
    <property type="entry name" value="SERPENTINE RECEPTOR, CLASS T"/>
    <property type="match status" value="1"/>
</dbReference>
<feature type="transmembrane region" description="Helical" evidence="1">
    <location>
        <begin position="249"/>
        <end position="269"/>
    </location>
</feature>
<gene>
    <name evidence="2" type="primary">Acey_s0298.g1759</name>
    <name evidence="2" type="ORF">Y032_0298g1759</name>
</gene>
<evidence type="ECO:0000313" key="3">
    <source>
        <dbReference type="Proteomes" id="UP000024635"/>
    </source>
</evidence>
<dbReference type="Proteomes" id="UP000024635">
    <property type="component" value="Unassembled WGS sequence"/>
</dbReference>
<keyword evidence="1" id="KW-1133">Transmembrane helix</keyword>
<dbReference type="InterPro" id="IPR019425">
    <property type="entry name" value="7TM_GPCR_serpentine_rcpt_Srt"/>
</dbReference>
<keyword evidence="1" id="KW-0812">Transmembrane</keyword>
<evidence type="ECO:0000256" key="1">
    <source>
        <dbReference type="SAM" id="Phobius"/>
    </source>
</evidence>
<accession>A0A016S4M8</accession>
<organism evidence="2 3">
    <name type="scientific">Ancylostoma ceylanicum</name>
    <dbReference type="NCBI Taxonomy" id="53326"/>
    <lineage>
        <taxon>Eukaryota</taxon>
        <taxon>Metazoa</taxon>
        <taxon>Ecdysozoa</taxon>
        <taxon>Nematoda</taxon>
        <taxon>Chromadorea</taxon>
        <taxon>Rhabditida</taxon>
        <taxon>Rhabditina</taxon>
        <taxon>Rhabditomorpha</taxon>
        <taxon>Strongyloidea</taxon>
        <taxon>Ancylostomatidae</taxon>
        <taxon>Ancylostomatinae</taxon>
        <taxon>Ancylostoma</taxon>
    </lineage>
</organism>